<comment type="caution">
    <text evidence="2">The sequence shown here is derived from an EMBL/GenBank/DDBJ whole genome shotgun (WGS) entry which is preliminary data.</text>
</comment>
<keyword evidence="3" id="KW-1185">Reference proteome</keyword>
<protein>
    <submittedName>
        <fullName evidence="2">GNAT family N-acetyltransferase</fullName>
        <ecNumber evidence="2">2.3.-.-</ecNumber>
    </submittedName>
</protein>
<dbReference type="GO" id="GO:0016746">
    <property type="term" value="F:acyltransferase activity"/>
    <property type="evidence" value="ECO:0007669"/>
    <property type="project" value="UniProtKB-KW"/>
</dbReference>
<evidence type="ECO:0000313" key="2">
    <source>
        <dbReference type="EMBL" id="MFC5139321.1"/>
    </source>
</evidence>
<name>A0ABV9ZFD2_9PSEU</name>
<evidence type="ECO:0000259" key="1">
    <source>
        <dbReference type="PROSITE" id="PS51186"/>
    </source>
</evidence>
<feature type="domain" description="N-acetyltransferase" evidence="1">
    <location>
        <begin position="63"/>
        <end position="236"/>
    </location>
</feature>
<sequence length="240" mass="26914">MDVQGLGATVARYARAARYTVESGTYKDTAKRLGQRVSSSHHAYGLKRDLTLPHETPVAKIPIAVRPLTDADVPRILDEHAEVDEAERWERHTRVRLLERGIGSPYVAVDPDDDPCYVQWLFGPRENDEVREFFHGIFPELGADEALLEGAFTPTRHQGKRIMSAGMSMIAEKAADLGARHVLTFVGVENIASLKGCERAGFLPAIDRWETRRLGRLRVEFRPMDADEVERARVLKPSSS</sequence>
<reference evidence="3" key="1">
    <citation type="journal article" date="2019" name="Int. J. Syst. Evol. Microbiol.">
        <title>The Global Catalogue of Microorganisms (GCM) 10K type strain sequencing project: providing services to taxonomists for standard genome sequencing and annotation.</title>
        <authorList>
            <consortium name="The Broad Institute Genomics Platform"/>
            <consortium name="The Broad Institute Genome Sequencing Center for Infectious Disease"/>
            <person name="Wu L."/>
            <person name="Ma J."/>
        </authorList>
    </citation>
    <scope>NUCLEOTIDE SEQUENCE [LARGE SCALE GENOMIC DNA]</scope>
    <source>
        <strain evidence="3">XZYJ18</strain>
    </source>
</reference>
<dbReference type="InterPro" id="IPR016181">
    <property type="entry name" value="Acyl_CoA_acyltransferase"/>
</dbReference>
<accession>A0ABV9ZFD2</accession>
<proteinExistence type="predicted"/>
<dbReference type="EMBL" id="JBHSKG010000006">
    <property type="protein sequence ID" value="MFC5139321.1"/>
    <property type="molecule type" value="Genomic_DNA"/>
</dbReference>
<gene>
    <name evidence="2" type="ORF">ACFPK1_13855</name>
</gene>
<dbReference type="Proteomes" id="UP001596175">
    <property type="component" value="Unassembled WGS sequence"/>
</dbReference>
<dbReference type="InterPro" id="IPR000182">
    <property type="entry name" value="GNAT_dom"/>
</dbReference>
<keyword evidence="2" id="KW-0012">Acyltransferase</keyword>
<dbReference type="SUPFAM" id="SSF55729">
    <property type="entry name" value="Acyl-CoA N-acyltransferases (Nat)"/>
    <property type="match status" value="1"/>
</dbReference>
<dbReference type="PROSITE" id="PS51186">
    <property type="entry name" value="GNAT"/>
    <property type="match status" value="1"/>
</dbReference>
<evidence type="ECO:0000313" key="3">
    <source>
        <dbReference type="Proteomes" id="UP001596175"/>
    </source>
</evidence>
<keyword evidence="2" id="KW-0808">Transferase</keyword>
<dbReference type="Gene3D" id="3.40.630.30">
    <property type="match status" value="1"/>
</dbReference>
<organism evidence="2 3">
    <name type="scientific">Actinomycetospora rhizophila</name>
    <dbReference type="NCBI Taxonomy" id="1416876"/>
    <lineage>
        <taxon>Bacteria</taxon>
        <taxon>Bacillati</taxon>
        <taxon>Actinomycetota</taxon>
        <taxon>Actinomycetes</taxon>
        <taxon>Pseudonocardiales</taxon>
        <taxon>Pseudonocardiaceae</taxon>
        <taxon>Actinomycetospora</taxon>
    </lineage>
</organism>
<dbReference type="EC" id="2.3.-.-" evidence="2"/>
<dbReference type="RefSeq" id="WP_378021518.1">
    <property type="nucleotide sequence ID" value="NZ_JBHSKG010000006.1"/>
</dbReference>